<reference evidence="2" key="1">
    <citation type="submission" date="2022-07" db="EMBL/GenBank/DDBJ databases">
        <authorList>
            <person name="Trinca V."/>
            <person name="Uliana J.V.C."/>
            <person name="Torres T.T."/>
            <person name="Ward R.J."/>
            <person name="Monesi N."/>
        </authorList>
    </citation>
    <scope>NUCLEOTIDE SEQUENCE</scope>
    <source>
        <strain evidence="2">HSMRA1968</strain>
        <tissue evidence="2">Whole embryos</tissue>
    </source>
</reference>
<evidence type="ECO:0000256" key="1">
    <source>
        <dbReference type="SAM" id="MobiDB-lite"/>
    </source>
</evidence>
<proteinExistence type="predicted"/>
<protein>
    <submittedName>
        <fullName evidence="2">Uncharacterized protein</fullName>
    </submittedName>
</protein>
<evidence type="ECO:0000313" key="3">
    <source>
        <dbReference type="Proteomes" id="UP001151699"/>
    </source>
</evidence>
<gene>
    <name evidence="2" type="ORF">Bhyg_02102</name>
</gene>
<name>A0A9Q0NB95_9DIPT</name>
<feature type="compositionally biased region" description="Low complexity" evidence="1">
    <location>
        <begin position="17"/>
        <end position="31"/>
    </location>
</feature>
<evidence type="ECO:0000313" key="2">
    <source>
        <dbReference type="EMBL" id="KAJ6646888.1"/>
    </source>
</evidence>
<organism evidence="2 3">
    <name type="scientific">Pseudolycoriella hygida</name>
    <dbReference type="NCBI Taxonomy" id="35572"/>
    <lineage>
        <taxon>Eukaryota</taxon>
        <taxon>Metazoa</taxon>
        <taxon>Ecdysozoa</taxon>
        <taxon>Arthropoda</taxon>
        <taxon>Hexapoda</taxon>
        <taxon>Insecta</taxon>
        <taxon>Pterygota</taxon>
        <taxon>Neoptera</taxon>
        <taxon>Endopterygota</taxon>
        <taxon>Diptera</taxon>
        <taxon>Nematocera</taxon>
        <taxon>Sciaroidea</taxon>
        <taxon>Sciaridae</taxon>
        <taxon>Pseudolycoriella</taxon>
    </lineage>
</organism>
<dbReference type="AlphaFoldDB" id="A0A9Q0NB95"/>
<accession>A0A9Q0NB95</accession>
<comment type="caution">
    <text evidence="2">The sequence shown here is derived from an EMBL/GenBank/DDBJ whole genome shotgun (WGS) entry which is preliminary data.</text>
</comment>
<dbReference type="EMBL" id="WJQU01000001">
    <property type="protein sequence ID" value="KAJ6646888.1"/>
    <property type="molecule type" value="Genomic_DNA"/>
</dbReference>
<dbReference type="Proteomes" id="UP001151699">
    <property type="component" value="Chromosome A"/>
</dbReference>
<feature type="region of interest" description="Disordered" evidence="1">
    <location>
        <begin position="1"/>
        <end position="81"/>
    </location>
</feature>
<sequence>MSDPDPPSSVDQCETESVQSDTKSVKSTTSSIARPTGIKPPSVTTTRIGRPCCAGHLPKPGLPPPPEPKIKNGLLETPKSN</sequence>
<keyword evidence="3" id="KW-1185">Reference proteome</keyword>